<dbReference type="PROSITE" id="PS50280">
    <property type="entry name" value="SET"/>
    <property type="match status" value="1"/>
</dbReference>
<dbReference type="SMART" id="SM00317">
    <property type="entry name" value="SET"/>
    <property type="match status" value="1"/>
</dbReference>
<feature type="domain" description="SET" evidence="1">
    <location>
        <begin position="18"/>
        <end position="181"/>
    </location>
</feature>
<dbReference type="PANTHER" id="PTHR47332">
    <property type="entry name" value="SET DOMAIN-CONTAINING PROTEIN 5"/>
    <property type="match status" value="1"/>
</dbReference>
<keyword evidence="3" id="KW-1185">Reference proteome</keyword>
<dbReference type="InterPro" id="IPR011990">
    <property type="entry name" value="TPR-like_helical_dom_sf"/>
</dbReference>
<dbReference type="Gene3D" id="1.25.40.10">
    <property type="entry name" value="Tetratricopeptide repeat domain"/>
    <property type="match status" value="1"/>
</dbReference>
<dbReference type="Gene3D" id="2.170.270.10">
    <property type="entry name" value="SET domain"/>
    <property type="match status" value="1"/>
</dbReference>
<sequence length="331" mass="37897">MITTHKRLDEISSLPAFTKIETKKPWRNADPSYHEEEIPGKGIGLVATRRIAAGELVLARTPAVMIDDEGFTELGEGSLTQLLVQAVEDLPEQHRAEYLKLTTHDEVQSHDERIYQVFAKNNYRTRIANTTDFHATFIDVSRLNHDCRPNCGYQFDSSTLTQKVYAARDIPAGEELTVAYTDPIQTRDTRQAHLQTMWGFTCTCKHCTGEEDDVKKSDERMERIHSLWTELDDYTSASTATPDMAEELVSLYEEEGLKTRIHEAYYRAAIEYNGVGASAKAARYAMLSILRGQMMAGFDRPFVENMKELVKDPEKHWSWDFRPQEHVKDEL</sequence>
<dbReference type="Pfam" id="PF00856">
    <property type="entry name" value="SET"/>
    <property type="match status" value="1"/>
</dbReference>
<protein>
    <submittedName>
        <fullName evidence="2">SET domain-containing protein 5</fullName>
    </submittedName>
</protein>
<proteinExistence type="predicted"/>
<evidence type="ECO:0000259" key="1">
    <source>
        <dbReference type="PROSITE" id="PS50280"/>
    </source>
</evidence>
<dbReference type="InterPro" id="IPR046341">
    <property type="entry name" value="SET_dom_sf"/>
</dbReference>
<dbReference type="EMBL" id="JAPEVB010000003">
    <property type="protein sequence ID" value="KAJ4391496.1"/>
    <property type="molecule type" value="Genomic_DNA"/>
</dbReference>
<comment type="caution">
    <text evidence="2">The sequence shown here is derived from an EMBL/GenBank/DDBJ whole genome shotgun (WGS) entry which is preliminary data.</text>
</comment>
<dbReference type="InterPro" id="IPR001214">
    <property type="entry name" value="SET_dom"/>
</dbReference>
<evidence type="ECO:0000313" key="2">
    <source>
        <dbReference type="EMBL" id="KAJ4391496.1"/>
    </source>
</evidence>
<name>A0A9W8YSA8_9PEZI</name>
<dbReference type="CDD" id="cd20071">
    <property type="entry name" value="SET_SMYD"/>
    <property type="match status" value="1"/>
</dbReference>
<evidence type="ECO:0000313" key="3">
    <source>
        <dbReference type="Proteomes" id="UP001140453"/>
    </source>
</evidence>
<accession>A0A9W8YSA8</accession>
<dbReference type="Proteomes" id="UP001140453">
    <property type="component" value="Unassembled WGS sequence"/>
</dbReference>
<dbReference type="InterPro" id="IPR053185">
    <property type="entry name" value="SET_domain_protein"/>
</dbReference>
<dbReference type="AlphaFoldDB" id="A0A9W8YSA8"/>
<dbReference type="SUPFAM" id="SSF82199">
    <property type="entry name" value="SET domain"/>
    <property type="match status" value="1"/>
</dbReference>
<dbReference type="PANTHER" id="PTHR47332:SF6">
    <property type="entry name" value="SET DOMAIN-CONTAINING PROTEIN"/>
    <property type="match status" value="1"/>
</dbReference>
<organism evidence="2 3">
    <name type="scientific">Gnomoniopsis smithogilvyi</name>
    <dbReference type="NCBI Taxonomy" id="1191159"/>
    <lineage>
        <taxon>Eukaryota</taxon>
        <taxon>Fungi</taxon>
        <taxon>Dikarya</taxon>
        <taxon>Ascomycota</taxon>
        <taxon>Pezizomycotina</taxon>
        <taxon>Sordariomycetes</taxon>
        <taxon>Sordariomycetidae</taxon>
        <taxon>Diaporthales</taxon>
        <taxon>Gnomoniaceae</taxon>
        <taxon>Gnomoniopsis</taxon>
    </lineage>
</organism>
<dbReference type="OrthoDB" id="1028014at2759"/>
<gene>
    <name evidence="2" type="primary">SET5_5</name>
    <name evidence="2" type="ORF">N0V93_005113</name>
</gene>
<reference evidence="2" key="1">
    <citation type="submission" date="2022-10" db="EMBL/GenBank/DDBJ databases">
        <title>Tapping the CABI collections for fungal endophytes: first genome assemblies for Collariella, Neodidymelliopsis, Ascochyta clinopodiicola, Didymella pomorum, Didymosphaeria variabile, Neocosmospora piperis and Neocucurbitaria cava.</title>
        <authorList>
            <person name="Hill R."/>
        </authorList>
    </citation>
    <scope>NUCLEOTIDE SEQUENCE</scope>
    <source>
        <strain evidence="2">IMI 355082</strain>
    </source>
</reference>